<keyword evidence="1 2" id="KW-0732">Signal</keyword>
<dbReference type="RefSeq" id="WP_244357423.1">
    <property type="nucleotide sequence ID" value="NZ_JAJNNZ010000008.1"/>
</dbReference>
<dbReference type="Proteomes" id="UP001139488">
    <property type="component" value="Unassembled WGS sequence"/>
</dbReference>
<dbReference type="EMBL" id="JAJNNZ010000008">
    <property type="protein sequence ID" value="MCJ2377459.1"/>
    <property type="molecule type" value="Genomic_DNA"/>
</dbReference>
<accession>A0A9X1WIS6</accession>
<comment type="caution">
    <text evidence="5">The sequence shown here is derived from an EMBL/GenBank/DDBJ whole genome shotgun (WGS) entry which is preliminary data.</text>
</comment>
<evidence type="ECO:0000256" key="2">
    <source>
        <dbReference type="SAM" id="SignalP"/>
    </source>
</evidence>
<dbReference type="InterPro" id="IPR011250">
    <property type="entry name" value="OMP/PagP_B-barrel"/>
</dbReference>
<dbReference type="Gene3D" id="2.40.160.20">
    <property type="match status" value="1"/>
</dbReference>
<sequence length="479" mass="53749">MNIPFITAQLGLVLTISMSAAFASNTGKTLKLSSENVVITTTHWRYNSVSELEDANDITSLTIYSANSYSNSAWEEMDHWDDVYHSPYRVSLFSAENGEDAERLWSQTKSIGAYGLGVAGVLALMPTSITQWEKNGDPLMEKWWNNVSKGPVWDRDVWYINYLGHPYFGGVYYQSARKSGYRQWDSFLYSTLMSTFYWEYGVEAFAEVPSIQDLFVTPIMGWVYGEWAYHKEQQIRLSGGTVLGSSTLGSTTLFFLDPVDSLGRGVNHLAGRDLVTAGSGFMGVQETNLPNGSAERQFRFQVQYDLVTTTGSKKHRSDYYSQTTQDPVTYSIVGVSAGVSHVAPANSWSLEPGIGATFSLGLHFSPELSGHLTYTRAQLKDVQTQQSVTYENYSVNALYYFNSDSSLRPFFTAGFGEAMKDMDRKQKTFQVNGGLGLHYKINNNWAIQTDWRYAKGTRESVNDKVTTGKLIYRFGRGEL</sequence>
<protein>
    <submittedName>
        <fullName evidence="5">DUF3943 domain-containing protein</fullName>
    </submittedName>
</protein>
<dbReference type="Pfam" id="PF13084">
    <property type="entry name" value="DUF3943"/>
    <property type="match status" value="1"/>
</dbReference>
<evidence type="ECO:0000313" key="6">
    <source>
        <dbReference type="Proteomes" id="UP001139488"/>
    </source>
</evidence>
<feature type="chain" id="PRO_5040969717" evidence="2">
    <location>
        <begin position="24"/>
        <end position="479"/>
    </location>
</feature>
<dbReference type="Pfam" id="PF13505">
    <property type="entry name" value="OMP_b-brl"/>
    <property type="match status" value="1"/>
</dbReference>
<feature type="signal peptide" evidence="2">
    <location>
        <begin position="1"/>
        <end position="23"/>
    </location>
</feature>
<dbReference type="InterPro" id="IPR025079">
    <property type="entry name" value="DUF3943"/>
</dbReference>
<evidence type="ECO:0000259" key="3">
    <source>
        <dbReference type="Pfam" id="PF13084"/>
    </source>
</evidence>
<organism evidence="5 6">
    <name type="scientific">Vibrio gelatinilyticus</name>
    <dbReference type="NCBI Taxonomy" id="2893468"/>
    <lineage>
        <taxon>Bacteria</taxon>
        <taxon>Pseudomonadati</taxon>
        <taxon>Pseudomonadota</taxon>
        <taxon>Gammaproteobacteria</taxon>
        <taxon>Vibrionales</taxon>
        <taxon>Vibrionaceae</taxon>
        <taxon>Vibrio</taxon>
    </lineage>
</organism>
<feature type="domain" description="Outer membrane protein beta-barrel" evidence="4">
    <location>
        <begin position="332"/>
        <end position="474"/>
    </location>
</feature>
<proteinExistence type="predicted"/>
<feature type="domain" description="DUF3943" evidence="3">
    <location>
        <begin position="150"/>
        <end position="259"/>
    </location>
</feature>
<evidence type="ECO:0000256" key="1">
    <source>
        <dbReference type="ARBA" id="ARBA00022729"/>
    </source>
</evidence>
<dbReference type="InterPro" id="IPR027385">
    <property type="entry name" value="Beta-barrel_OMP"/>
</dbReference>
<dbReference type="SUPFAM" id="SSF56925">
    <property type="entry name" value="OMPA-like"/>
    <property type="match status" value="1"/>
</dbReference>
<dbReference type="AlphaFoldDB" id="A0A9X1WIS6"/>
<keyword evidence="6" id="KW-1185">Reference proteome</keyword>
<evidence type="ECO:0000259" key="4">
    <source>
        <dbReference type="Pfam" id="PF13505"/>
    </source>
</evidence>
<evidence type="ECO:0000313" key="5">
    <source>
        <dbReference type="EMBL" id="MCJ2377459.1"/>
    </source>
</evidence>
<name>A0A9X1WIS6_9VIBR</name>
<gene>
    <name evidence="5" type="ORF">LNL84_11515</name>
</gene>
<reference evidence="5" key="1">
    <citation type="submission" date="2021-11" db="EMBL/GenBank/DDBJ databases">
        <title>Vibrio ZSDE26 sp. nov. and Vibrio ZSDZ34 sp. nov., isolated from coastal seawater in Qingdao.</title>
        <authorList>
            <person name="Zhang P."/>
        </authorList>
    </citation>
    <scope>NUCLEOTIDE SEQUENCE</scope>
    <source>
        <strain evidence="5">ZSDZ34</strain>
    </source>
</reference>